<dbReference type="Gene3D" id="2.60.40.150">
    <property type="entry name" value="C2 domain"/>
    <property type="match status" value="2"/>
</dbReference>
<proteinExistence type="predicted"/>
<evidence type="ECO:0000313" key="2">
    <source>
        <dbReference type="EMBL" id="CAH0103798.1"/>
    </source>
</evidence>
<organism evidence="2 3">
    <name type="scientific">Daphnia galeata</name>
    <dbReference type="NCBI Taxonomy" id="27404"/>
    <lineage>
        <taxon>Eukaryota</taxon>
        <taxon>Metazoa</taxon>
        <taxon>Ecdysozoa</taxon>
        <taxon>Arthropoda</taxon>
        <taxon>Crustacea</taxon>
        <taxon>Branchiopoda</taxon>
        <taxon>Diplostraca</taxon>
        <taxon>Cladocera</taxon>
        <taxon>Anomopoda</taxon>
        <taxon>Daphniidae</taxon>
        <taxon>Daphnia</taxon>
    </lineage>
</organism>
<dbReference type="InterPro" id="IPR010734">
    <property type="entry name" value="Copine_C"/>
</dbReference>
<dbReference type="Pfam" id="PF00168">
    <property type="entry name" value="C2"/>
    <property type="match status" value="2"/>
</dbReference>
<dbReference type="GO" id="GO:0005886">
    <property type="term" value="C:plasma membrane"/>
    <property type="evidence" value="ECO:0007669"/>
    <property type="project" value="TreeGrafter"/>
</dbReference>
<dbReference type="Pfam" id="PF07002">
    <property type="entry name" value="Copine"/>
    <property type="match status" value="1"/>
</dbReference>
<keyword evidence="3" id="KW-1185">Reference proteome</keyword>
<dbReference type="GO" id="GO:0071277">
    <property type="term" value="P:cellular response to calcium ion"/>
    <property type="evidence" value="ECO:0007669"/>
    <property type="project" value="TreeGrafter"/>
</dbReference>
<gene>
    <name evidence="2" type="ORF">DGAL_LOCUS6472</name>
</gene>
<dbReference type="InterPro" id="IPR045052">
    <property type="entry name" value="Copine"/>
</dbReference>
<dbReference type="FunFam" id="2.60.40.150:FF:000243">
    <property type="entry name" value="Copine-3"/>
    <property type="match status" value="1"/>
</dbReference>
<name>A0A8J2RJM8_9CRUS</name>
<dbReference type="EMBL" id="CAKKLH010000114">
    <property type="protein sequence ID" value="CAH0103798.1"/>
    <property type="molecule type" value="Genomic_DNA"/>
</dbReference>
<protein>
    <recommendedName>
        <fullName evidence="1">C2 domain-containing protein</fullName>
    </recommendedName>
</protein>
<sequence>MAQQNFVPGTASQDLNNEVELTISAKNLLNKDRMSKSDPTCVVYIQQIDHSWVEHGRTEQICNSLNPEFSKKILIGYRFEELQKLKFKIYDIDSKSAALDKHDFLGEAECSLGQIVSSGKFVTTLHHSKSKNNGELCVKAEEIGTLKEDVEFLFSAEGFKKSDTCNPKWPKFTVPIRLIRTKDQNDVALSLQCWNWNGDGSHKLIGEVQTTTKEILQAPKTFSLNDKKTGKSVGKLCLHEAKVIKTFSFLEFITSGTQINCTVAIDFTASNGASDKPNSLHYMGPTPTLYEQALLSVVSIIQDYDSGKHFPVLGFGAKVPPNGILSQEFFVNLTPNPHCFGVQGVIEAYRRCLPFIQLYGPTNLKLAISPQ</sequence>
<comment type="caution">
    <text evidence="2">The sequence shown here is derived from an EMBL/GenBank/DDBJ whole genome shotgun (WGS) entry which is preliminary data.</text>
</comment>
<accession>A0A8J2RJM8</accession>
<dbReference type="SMART" id="SM00239">
    <property type="entry name" value="C2"/>
    <property type="match status" value="1"/>
</dbReference>
<dbReference type="InterPro" id="IPR035892">
    <property type="entry name" value="C2_domain_sf"/>
</dbReference>
<dbReference type="OrthoDB" id="5855668at2759"/>
<dbReference type="AlphaFoldDB" id="A0A8J2RJM8"/>
<evidence type="ECO:0000259" key="1">
    <source>
        <dbReference type="PROSITE" id="PS50004"/>
    </source>
</evidence>
<evidence type="ECO:0000313" key="3">
    <source>
        <dbReference type="Proteomes" id="UP000789390"/>
    </source>
</evidence>
<dbReference type="CDD" id="cd04048">
    <property type="entry name" value="C2A_Copine"/>
    <property type="match status" value="1"/>
</dbReference>
<dbReference type="PROSITE" id="PS50004">
    <property type="entry name" value="C2"/>
    <property type="match status" value="1"/>
</dbReference>
<dbReference type="InterPro" id="IPR000008">
    <property type="entry name" value="C2_dom"/>
</dbReference>
<feature type="domain" description="C2" evidence="1">
    <location>
        <begin position="1"/>
        <end position="125"/>
    </location>
</feature>
<dbReference type="Proteomes" id="UP000789390">
    <property type="component" value="Unassembled WGS sequence"/>
</dbReference>
<reference evidence="2" key="1">
    <citation type="submission" date="2021-11" db="EMBL/GenBank/DDBJ databases">
        <authorList>
            <person name="Schell T."/>
        </authorList>
    </citation>
    <scope>NUCLEOTIDE SEQUENCE</scope>
    <source>
        <strain evidence="2">M5</strain>
    </source>
</reference>
<dbReference type="GO" id="GO:0005544">
    <property type="term" value="F:calcium-dependent phospholipid binding"/>
    <property type="evidence" value="ECO:0007669"/>
    <property type="project" value="InterPro"/>
</dbReference>
<dbReference type="PANTHER" id="PTHR10857:SF106">
    <property type="entry name" value="C2 DOMAIN-CONTAINING PROTEIN"/>
    <property type="match status" value="1"/>
</dbReference>
<dbReference type="SUPFAM" id="SSF49562">
    <property type="entry name" value="C2 domain (Calcium/lipid-binding domain, CaLB)"/>
    <property type="match status" value="2"/>
</dbReference>
<dbReference type="PANTHER" id="PTHR10857">
    <property type="entry name" value="COPINE"/>
    <property type="match status" value="1"/>
</dbReference>